<dbReference type="PANTHER" id="PTHR15107:SF0">
    <property type="entry name" value="DNA ENDONUCLEASE ACTIVATOR CTP1 C-TERMINAL DOMAIN-CONTAINING PROTEIN"/>
    <property type="match status" value="1"/>
</dbReference>
<feature type="compositionally biased region" description="Polar residues" evidence="5">
    <location>
        <begin position="714"/>
        <end position="729"/>
    </location>
</feature>
<dbReference type="GO" id="GO:0003684">
    <property type="term" value="F:damaged DNA binding"/>
    <property type="evidence" value="ECO:0007669"/>
    <property type="project" value="TreeGrafter"/>
</dbReference>
<dbReference type="InterPro" id="IPR033316">
    <property type="entry name" value="RBBP8-like"/>
</dbReference>
<dbReference type="PANTHER" id="PTHR15107">
    <property type="entry name" value="RETINOBLASTOMA BINDING PROTEIN 8"/>
    <property type="match status" value="1"/>
</dbReference>
<evidence type="ECO:0000259" key="6">
    <source>
        <dbReference type="Pfam" id="PF08573"/>
    </source>
</evidence>
<evidence type="ECO:0000256" key="4">
    <source>
        <dbReference type="SAM" id="Coils"/>
    </source>
</evidence>
<feature type="coiled-coil region" evidence="4">
    <location>
        <begin position="106"/>
        <end position="147"/>
    </location>
</feature>
<evidence type="ECO:0000256" key="5">
    <source>
        <dbReference type="SAM" id="MobiDB-lite"/>
    </source>
</evidence>
<reference evidence="9" key="3">
    <citation type="submission" date="2025-04" db="UniProtKB">
        <authorList>
            <consortium name="RefSeq"/>
        </authorList>
    </citation>
    <scope>IDENTIFICATION</scope>
    <source>
        <strain evidence="9">CBS 304.34</strain>
    </source>
</reference>
<evidence type="ECO:0000313" key="7">
    <source>
        <dbReference type="EMBL" id="KAF2811678.1"/>
    </source>
</evidence>
<feature type="compositionally biased region" description="Basic and acidic residues" evidence="5">
    <location>
        <begin position="888"/>
        <end position="899"/>
    </location>
</feature>
<feature type="compositionally biased region" description="Polar residues" evidence="5">
    <location>
        <begin position="260"/>
        <end position="270"/>
    </location>
</feature>
<dbReference type="RefSeq" id="XP_033578642.1">
    <property type="nucleotide sequence ID" value="XM_033727910.1"/>
</dbReference>
<evidence type="ECO:0000256" key="2">
    <source>
        <dbReference type="ARBA" id="ARBA00022763"/>
    </source>
</evidence>
<name>A0A6A6YSY9_9PEZI</name>
<dbReference type="GO" id="GO:0010792">
    <property type="term" value="P:DNA double-strand break processing involved in repair via single-strand annealing"/>
    <property type="evidence" value="ECO:0007669"/>
    <property type="project" value="TreeGrafter"/>
</dbReference>
<dbReference type="Pfam" id="PF08573">
    <property type="entry name" value="SAE2"/>
    <property type="match status" value="1"/>
</dbReference>
<keyword evidence="4" id="KW-0175">Coiled coil</keyword>
<evidence type="ECO:0000256" key="1">
    <source>
        <dbReference type="ARBA" id="ARBA00004123"/>
    </source>
</evidence>
<feature type="domain" description="DNA endonuclease activator Ctp1 C-terminal" evidence="6">
    <location>
        <begin position="768"/>
        <end position="888"/>
    </location>
</feature>
<proteinExistence type="predicted"/>
<comment type="subcellular location">
    <subcellularLocation>
        <location evidence="1">Nucleus</location>
    </subcellularLocation>
</comment>
<dbReference type="GO" id="GO:0005634">
    <property type="term" value="C:nucleus"/>
    <property type="evidence" value="ECO:0007669"/>
    <property type="project" value="UniProtKB-SubCell"/>
</dbReference>
<keyword evidence="2" id="KW-0227">DNA damage</keyword>
<evidence type="ECO:0000256" key="3">
    <source>
        <dbReference type="ARBA" id="ARBA00023242"/>
    </source>
</evidence>
<evidence type="ECO:0000313" key="9">
    <source>
        <dbReference type="RefSeq" id="XP_033578642.1"/>
    </source>
</evidence>
<feature type="region of interest" description="Disordered" evidence="5">
    <location>
        <begin position="239"/>
        <end position="273"/>
    </location>
</feature>
<dbReference type="InterPro" id="IPR013882">
    <property type="entry name" value="Ctp1_C"/>
</dbReference>
<feature type="region of interest" description="Disordered" evidence="5">
    <location>
        <begin position="611"/>
        <end position="742"/>
    </location>
</feature>
<dbReference type="Proteomes" id="UP000504636">
    <property type="component" value="Unplaced"/>
</dbReference>
<feature type="region of interest" description="Disordered" evidence="5">
    <location>
        <begin position="196"/>
        <end position="225"/>
    </location>
</feature>
<keyword evidence="8" id="KW-1185">Reference proteome</keyword>
<accession>A0A6A6YSY9</accession>
<dbReference type="AlphaFoldDB" id="A0A6A6YSY9"/>
<dbReference type="GeneID" id="54468803"/>
<feature type="compositionally biased region" description="Polar residues" evidence="5">
    <location>
        <begin position="611"/>
        <end position="630"/>
    </location>
</feature>
<reference evidence="7 9" key="1">
    <citation type="journal article" date="2020" name="Stud. Mycol.">
        <title>101 Dothideomycetes genomes: a test case for predicting lifestyles and emergence of pathogens.</title>
        <authorList>
            <person name="Haridas S."/>
            <person name="Albert R."/>
            <person name="Binder M."/>
            <person name="Bloem J."/>
            <person name="Labutti K."/>
            <person name="Salamov A."/>
            <person name="Andreopoulos B."/>
            <person name="Baker S."/>
            <person name="Barry K."/>
            <person name="Bills G."/>
            <person name="Bluhm B."/>
            <person name="Cannon C."/>
            <person name="Castanera R."/>
            <person name="Culley D."/>
            <person name="Daum C."/>
            <person name="Ezra D."/>
            <person name="Gonzalez J."/>
            <person name="Henrissat B."/>
            <person name="Kuo A."/>
            <person name="Liang C."/>
            <person name="Lipzen A."/>
            <person name="Lutzoni F."/>
            <person name="Magnuson J."/>
            <person name="Mondo S."/>
            <person name="Nolan M."/>
            <person name="Ohm R."/>
            <person name="Pangilinan J."/>
            <person name="Park H.-J."/>
            <person name="Ramirez L."/>
            <person name="Alfaro M."/>
            <person name="Sun H."/>
            <person name="Tritt A."/>
            <person name="Yoshinaga Y."/>
            <person name="Zwiers L.-H."/>
            <person name="Turgeon B."/>
            <person name="Goodwin S."/>
            <person name="Spatafora J."/>
            <person name="Crous P."/>
            <person name="Grigoriev I."/>
        </authorList>
    </citation>
    <scope>NUCLEOTIDE SEQUENCE</scope>
    <source>
        <strain evidence="7 9">CBS 304.34</strain>
    </source>
</reference>
<organism evidence="7">
    <name type="scientific">Mytilinidion resinicola</name>
    <dbReference type="NCBI Taxonomy" id="574789"/>
    <lineage>
        <taxon>Eukaryota</taxon>
        <taxon>Fungi</taxon>
        <taxon>Dikarya</taxon>
        <taxon>Ascomycota</taxon>
        <taxon>Pezizomycotina</taxon>
        <taxon>Dothideomycetes</taxon>
        <taxon>Pleosporomycetidae</taxon>
        <taxon>Mytilinidiales</taxon>
        <taxon>Mytilinidiaceae</taxon>
        <taxon>Mytilinidion</taxon>
    </lineage>
</organism>
<dbReference type="OrthoDB" id="5801062at2759"/>
<sequence>MEKPAGWFENHKNAVLAEQARVHEVAFNNLEAEIARRDEEKQSLIDHISELVIKNAQLLQENNRLKDQLPIFQPEVVPSNEKNGSSSKTQEGAIAEKDKPVPYEDYANLTSRLEELRTRNVTTEETLESAIDENERLREKVKLWDHKFHKLKDSCKEWQAYGAKMKRMYAELKASPSQKSSLPILAPANGATVILNPSVTTSPPTAPSDWTSSPIPHLPSNAEDRLCPLDELPQVTLLKEESQQPNIPTLPHSTDDRPSASKTETIQSPLTVPDAAQANLANTSKDGSSAKRTHELHQYISAHWREVKGRDLKGAKEIVRRSDPEMGRRLVLDRLPLESLEELYTHVWDVVRRRTLDLPFNTSSAGEHTESEKESIQDSSTIFEEIQHGGSLETSKDPGIGIMDFAFDTSSVAGPLAPEKLPSSQTTQDDAATEEGMVVIQPIDQADDDDLPVFVSAKSLKRKRRGPDTVEVFNDNQIRKGGSATPIPVKDELHSSPLALLRSPRRLDRTETLDLDELGFRIATPRKRILHPPLNPGATKGSIRLLALQKLRHERSTSEPAVKDEPRGDYQPYVRLFETTAALTYLDNVETTAEDRANSAPAEFQQLEPATTTSRVLNTLDPNTKVLTESSEQEPLRKRRRKAIEQAARNTPTSKRKVADDGRERLGVTDQLRRYVGRDGTPARQSAIRPLMQNPTPPTTGKSRSTRDKLVAQATPTTRSALSHLSKSPASRPGSRASNIALRSRPVEQLTLDHFKPNPAYNQGLDYAFVETVRGRDARKCLPGCTNPECCGSAFRALAMAAPTLAAPRGLFDVDDEADDETRLLQDYMGDAYDVARISRMPTDEKEELLLQARTRLLADRHGRHKQAYERRSTPPGFWRTDFPTTQETEKDREEARKLDRAKVEERWRDAMRDGGRWIFRDE</sequence>
<feature type="compositionally biased region" description="Basic and acidic residues" evidence="5">
    <location>
        <begin position="862"/>
        <end position="873"/>
    </location>
</feature>
<reference evidence="9" key="2">
    <citation type="submission" date="2020-04" db="EMBL/GenBank/DDBJ databases">
        <authorList>
            <consortium name="NCBI Genome Project"/>
        </authorList>
    </citation>
    <scope>NUCLEOTIDE SEQUENCE</scope>
    <source>
        <strain evidence="9">CBS 304.34</strain>
    </source>
</reference>
<gene>
    <name evidence="7 9" type="ORF">BDZ99DRAFT_569661</name>
</gene>
<dbReference type="EMBL" id="MU003698">
    <property type="protein sequence ID" value="KAF2811678.1"/>
    <property type="molecule type" value="Genomic_DNA"/>
</dbReference>
<feature type="region of interest" description="Disordered" evidence="5">
    <location>
        <begin position="862"/>
        <end position="899"/>
    </location>
</feature>
<keyword evidence="3" id="KW-0539">Nucleus</keyword>
<protein>
    <submittedName>
        <fullName evidence="7 9">SAE2-domain-containing protein</fullName>
    </submittedName>
</protein>
<evidence type="ECO:0000313" key="8">
    <source>
        <dbReference type="Proteomes" id="UP000504636"/>
    </source>
</evidence>
<feature type="compositionally biased region" description="Basic and acidic residues" evidence="5">
    <location>
        <begin position="657"/>
        <end position="677"/>
    </location>
</feature>